<comment type="caution">
    <text evidence="5">The sequence shown here is derived from an EMBL/GenBank/DDBJ whole genome shotgun (WGS) entry which is preliminary data.</text>
</comment>
<protein>
    <submittedName>
        <fullName evidence="5">Cytochrome b5</fullName>
    </submittedName>
</protein>
<gene>
    <name evidence="5" type="ORF">Malapachy_1104</name>
</gene>
<dbReference type="Pfam" id="PF00173">
    <property type="entry name" value="Cyt-b5"/>
    <property type="match status" value="1"/>
</dbReference>
<reference evidence="5 6" key="1">
    <citation type="submission" date="2015-07" db="EMBL/GenBank/DDBJ databases">
        <title>Draft Genome Sequence of Malassezia furfur CBS1878 and Malassezia pachydermatis CBS1879.</title>
        <authorList>
            <person name="Triana S."/>
            <person name="Ohm R."/>
            <person name="Gonzalez A."/>
            <person name="DeCock H."/>
            <person name="Restrepo S."/>
            <person name="Celis A."/>
        </authorList>
    </citation>
    <scope>NUCLEOTIDE SEQUENCE [LARGE SCALE GENOMIC DNA]</scope>
    <source>
        <strain evidence="5 6">CBS 1879</strain>
    </source>
</reference>
<dbReference type="SUPFAM" id="SSF55856">
    <property type="entry name" value="Cytochrome b5-like heme/steroid binding domain"/>
    <property type="match status" value="1"/>
</dbReference>
<dbReference type="EMBL" id="LGAV01000003">
    <property type="protein sequence ID" value="KOS14654.1"/>
    <property type="molecule type" value="Genomic_DNA"/>
</dbReference>
<dbReference type="FunFam" id="3.10.120.10:FF:000003">
    <property type="entry name" value="membrane-associated progesterone receptor component 1"/>
    <property type="match status" value="1"/>
</dbReference>
<feature type="compositionally biased region" description="Basic and acidic residues" evidence="2">
    <location>
        <begin position="52"/>
        <end position="62"/>
    </location>
</feature>
<dbReference type="GO" id="GO:0020037">
    <property type="term" value="F:heme binding"/>
    <property type="evidence" value="ECO:0007669"/>
    <property type="project" value="UniProtKB-ARBA"/>
</dbReference>
<dbReference type="PANTHER" id="PTHR10281">
    <property type="entry name" value="MEMBRANE-ASSOCIATED PROGESTERONE RECEPTOR COMPONENT-RELATED"/>
    <property type="match status" value="1"/>
</dbReference>
<evidence type="ECO:0000256" key="3">
    <source>
        <dbReference type="SAM" id="Phobius"/>
    </source>
</evidence>
<feature type="transmembrane region" description="Helical" evidence="3">
    <location>
        <begin position="79"/>
        <end position="101"/>
    </location>
</feature>
<dbReference type="InterPro" id="IPR050577">
    <property type="entry name" value="MAPR/NEUFC/NENF-like"/>
</dbReference>
<dbReference type="OrthoDB" id="10257697at2759"/>
<keyword evidence="3" id="KW-0472">Membrane</keyword>
<keyword evidence="3" id="KW-0812">Transmembrane</keyword>
<dbReference type="RefSeq" id="XP_017992286.1">
    <property type="nucleotide sequence ID" value="XM_018135614.1"/>
</dbReference>
<feature type="region of interest" description="Disordered" evidence="2">
    <location>
        <begin position="52"/>
        <end position="73"/>
    </location>
</feature>
<evidence type="ECO:0000313" key="6">
    <source>
        <dbReference type="Proteomes" id="UP000037751"/>
    </source>
</evidence>
<name>A0A0M8MUM0_9BASI</name>
<evidence type="ECO:0000256" key="2">
    <source>
        <dbReference type="SAM" id="MobiDB-lite"/>
    </source>
</evidence>
<feature type="domain" description="Cytochrome b5 heme-binding" evidence="4">
    <location>
        <begin position="131"/>
        <end position="228"/>
    </location>
</feature>
<evidence type="ECO:0000256" key="1">
    <source>
        <dbReference type="ARBA" id="ARBA00038357"/>
    </source>
</evidence>
<evidence type="ECO:0000313" key="5">
    <source>
        <dbReference type="EMBL" id="KOS14654.1"/>
    </source>
</evidence>
<dbReference type="InterPro" id="IPR001199">
    <property type="entry name" value="Cyt_B5-like_heme/steroid-bd"/>
</dbReference>
<proteinExistence type="inferred from homology"/>
<dbReference type="SMART" id="SM01117">
    <property type="entry name" value="Cyt-b5"/>
    <property type="match status" value="1"/>
</dbReference>
<dbReference type="STRING" id="77020.A0A0M8MUM0"/>
<dbReference type="AlphaFoldDB" id="A0A0M8MUM0"/>
<comment type="similarity">
    <text evidence="1">Belongs to the cytochrome b5 family. MAPR subfamily.</text>
</comment>
<dbReference type="GeneID" id="28727489"/>
<keyword evidence="6" id="KW-1185">Reference proteome</keyword>
<dbReference type="Gene3D" id="3.10.120.10">
    <property type="entry name" value="Cytochrome b5-like heme/steroid binding domain"/>
    <property type="match status" value="1"/>
</dbReference>
<dbReference type="VEuPathDB" id="FungiDB:Malapachy_1104"/>
<accession>A0A0M8MUM0</accession>
<dbReference type="PANTHER" id="PTHR10281:SF76">
    <property type="entry name" value="CALCUTTA CUP-RELATED"/>
    <property type="match status" value="1"/>
</dbReference>
<sequence length="250" mass="28660">MTESEKSQTEPLLEKKKEKMDFDPSTKRNVPHKMVNNAYFVHKEWRERQERIRARKQARAEGRPVPGGEDEDEEPEFSFVANLILSVSFTAFMAVIIALLAGQFIQGDPLWGYRGKWTNWHTYIPSPPQTFTADYLTQFDGTNPDKPIYLAIKGDVFDVSAGRIHYGPGGPYHMFAGRDASRAYVTGCFQTHLTHDTRGFTPKQKQSLDQWHKFYDTHHKYYKVGTLHLPPIDPSSSIPEPCDMPVSQKP</sequence>
<keyword evidence="3" id="KW-1133">Transmembrane helix</keyword>
<organism evidence="5 6">
    <name type="scientific">Malassezia pachydermatis</name>
    <dbReference type="NCBI Taxonomy" id="77020"/>
    <lineage>
        <taxon>Eukaryota</taxon>
        <taxon>Fungi</taxon>
        <taxon>Dikarya</taxon>
        <taxon>Basidiomycota</taxon>
        <taxon>Ustilaginomycotina</taxon>
        <taxon>Malasseziomycetes</taxon>
        <taxon>Malasseziales</taxon>
        <taxon>Malasseziaceae</taxon>
        <taxon>Malassezia</taxon>
    </lineage>
</organism>
<dbReference type="GO" id="GO:0012505">
    <property type="term" value="C:endomembrane system"/>
    <property type="evidence" value="ECO:0007669"/>
    <property type="project" value="TreeGrafter"/>
</dbReference>
<evidence type="ECO:0000259" key="4">
    <source>
        <dbReference type="SMART" id="SM01117"/>
    </source>
</evidence>
<dbReference type="Proteomes" id="UP000037751">
    <property type="component" value="Unassembled WGS sequence"/>
</dbReference>
<feature type="region of interest" description="Disordered" evidence="2">
    <location>
        <begin position="1"/>
        <end position="30"/>
    </location>
</feature>
<dbReference type="InterPro" id="IPR036400">
    <property type="entry name" value="Cyt_B5-like_heme/steroid_sf"/>
</dbReference>
<dbReference type="GO" id="GO:0016020">
    <property type="term" value="C:membrane"/>
    <property type="evidence" value="ECO:0007669"/>
    <property type="project" value="TreeGrafter"/>
</dbReference>
<feature type="compositionally biased region" description="Basic and acidic residues" evidence="2">
    <location>
        <begin position="1"/>
        <end position="26"/>
    </location>
</feature>